<dbReference type="Proteomes" id="UP000245252">
    <property type="component" value="Unassembled WGS sequence"/>
</dbReference>
<dbReference type="InterPro" id="IPR053156">
    <property type="entry name" value="T6SS_TssM-like"/>
</dbReference>
<dbReference type="AlphaFoldDB" id="A0A2U2DR00"/>
<reference evidence="3 4" key="1">
    <citation type="submission" date="2018-05" db="EMBL/GenBank/DDBJ databases">
        <title>The draft genome of strain NS-104.</title>
        <authorList>
            <person name="Hang P."/>
            <person name="Jiang J."/>
        </authorList>
    </citation>
    <scope>NUCLEOTIDE SEQUENCE [LARGE SCALE GENOMIC DNA]</scope>
    <source>
        <strain evidence="3 4">NS-104</strain>
    </source>
</reference>
<evidence type="ECO:0000259" key="2">
    <source>
        <dbReference type="Pfam" id="PF14331"/>
    </source>
</evidence>
<keyword evidence="4" id="KW-1185">Reference proteome</keyword>
<sequence length="605" mass="67055">MRPAALISWFIGLLVAAGASWLIWTRAADFLPLDLRQDLRFGVALLPLIVWAMVPVLFSRLFFKAAGPQESPTLRGHRRAAIAFLANRGVKGRRGRYGKPFFLLVGPPGSGKSSILERSDMRLGMPMTIGNSTWWVGPDAVFVETTFGMEEATTREVYDLLRSLRPKLPVNATLLTLSPADLTLADLAEQRSVMHAVTNSLRLLDEVTKTSIPAYLLLSKTDLVPGFREFFDRYEPQEREQPWGFILPYETMAKGKTAVERHAEIDKGFQDLLAAMRARHMEWLSREADPVRCGHLQGFSAQIAALQKTITPLLENLAPEHDRNWKGALMRGIFLTSARQEPLSIDALLPELSRRFAMPRIGMLPPDLGLDEEDQGYFITGVLKRIVIPEAGLVLRGKRRGAGFFLQWALIAATVLACLGSGYWIFRTFDEEIKFAGNLSDRLAVLKPVANPAKREDLPALLQSFRQLRQIEAALGTPRLAVAYPVPGLSVGPQLDKRFMLAERGLRVNALVFHLAARLEADLIDVNADAETLRKRLAVATDARNVDSPILLDWVAQNAASLAADDKATLESEAPVAIREAGGLRIGPSYLEAARRLIAYKESLT</sequence>
<feature type="transmembrane region" description="Helical" evidence="1">
    <location>
        <begin position="405"/>
        <end position="426"/>
    </location>
</feature>
<feature type="domain" description="Type VI secretion system component TssM1 N-terminal" evidence="2">
    <location>
        <begin position="155"/>
        <end position="408"/>
    </location>
</feature>
<evidence type="ECO:0000256" key="1">
    <source>
        <dbReference type="SAM" id="Phobius"/>
    </source>
</evidence>
<dbReference type="EMBL" id="QFBC01000005">
    <property type="protein sequence ID" value="PWE55649.1"/>
    <property type="molecule type" value="Genomic_DNA"/>
</dbReference>
<keyword evidence="1" id="KW-1133">Transmembrane helix</keyword>
<evidence type="ECO:0000313" key="3">
    <source>
        <dbReference type="EMBL" id="PWE55649.1"/>
    </source>
</evidence>
<dbReference type="SUPFAM" id="SSF52540">
    <property type="entry name" value="P-loop containing nucleoside triphosphate hydrolases"/>
    <property type="match status" value="1"/>
</dbReference>
<dbReference type="InterPro" id="IPR027417">
    <property type="entry name" value="P-loop_NTPase"/>
</dbReference>
<dbReference type="InterPro" id="IPR025743">
    <property type="entry name" value="TssM1_N"/>
</dbReference>
<keyword evidence="1" id="KW-0812">Transmembrane</keyword>
<feature type="transmembrane region" description="Helical" evidence="1">
    <location>
        <begin position="43"/>
        <end position="63"/>
    </location>
</feature>
<accession>A0A2U2DR00</accession>
<dbReference type="PANTHER" id="PTHR36153">
    <property type="entry name" value="INNER MEMBRANE PROTEIN-RELATED"/>
    <property type="match status" value="1"/>
</dbReference>
<organism evidence="3 4">
    <name type="scientific">Metarhizobium album</name>
    <dbReference type="NCBI Taxonomy" id="2182425"/>
    <lineage>
        <taxon>Bacteria</taxon>
        <taxon>Pseudomonadati</taxon>
        <taxon>Pseudomonadota</taxon>
        <taxon>Alphaproteobacteria</taxon>
        <taxon>Hyphomicrobiales</taxon>
        <taxon>Rhizobiaceae</taxon>
        <taxon>Metarhizobium</taxon>
    </lineage>
</organism>
<gene>
    <name evidence="3" type="ORF">DEM27_13255</name>
</gene>
<comment type="caution">
    <text evidence="3">The sequence shown here is derived from an EMBL/GenBank/DDBJ whole genome shotgun (WGS) entry which is preliminary data.</text>
</comment>
<protein>
    <recommendedName>
        <fullName evidence="2">Type VI secretion system component TssM1 N-terminal domain-containing protein</fullName>
    </recommendedName>
</protein>
<dbReference type="RefSeq" id="WP_109458726.1">
    <property type="nucleotide sequence ID" value="NZ_QFBC01000005.1"/>
</dbReference>
<proteinExistence type="predicted"/>
<keyword evidence="1" id="KW-0472">Membrane</keyword>
<dbReference type="OrthoDB" id="9758229at2"/>
<dbReference type="Pfam" id="PF14331">
    <property type="entry name" value="IcmF-related_N"/>
    <property type="match status" value="1"/>
</dbReference>
<name>A0A2U2DR00_9HYPH</name>
<evidence type="ECO:0000313" key="4">
    <source>
        <dbReference type="Proteomes" id="UP000245252"/>
    </source>
</evidence>
<dbReference type="PANTHER" id="PTHR36153:SF1">
    <property type="entry name" value="TYPE VI SECRETION SYSTEM COMPONENT TSSM1"/>
    <property type="match status" value="1"/>
</dbReference>